<evidence type="ECO:0000313" key="2">
    <source>
        <dbReference type="EMBL" id="TDE34642.1"/>
    </source>
</evidence>
<evidence type="ECO:0000256" key="1">
    <source>
        <dbReference type="SAM" id="Phobius"/>
    </source>
</evidence>
<keyword evidence="3" id="KW-1185">Reference proteome</keyword>
<protein>
    <submittedName>
        <fullName evidence="2">Uncharacterized protein</fullName>
    </submittedName>
</protein>
<dbReference type="RefSeq" id="WP_132831184.1">
    <property type="nucleotide sequence ID" value="NZ_SMFP01000018.1"/>
</dbReference>
<evidence type="ECO:0000313" key="3">
    <source>
        <dbReference type="Proteomes" id="UP000294662"/>
    </source>
</evidence>
<keyword evidence="1" id="KW-1133">Transmembrane helix</keyword>
<gene>
    <name evidence="2" type="ORF">E1B25_19080</name>
</gene>
<dbReference type="EMBL" id="SMFP01000018">
    <property type="protein sequence ID" value="TDE34642.1"/>
    <property type="molecule type" value="Genomic_DNA"/>
</dbReference>
<reference evidence="2 3" key="1">
    <citation type="submission" date="2019-03" db="EMBL/GenBank/DDBJ databases">
        <authorList>
            <person name="Zhang S."/>
        </authorList>
    </citation>
    <scope>NUCLEOTIDE SEQUENCE [LARGE SCALE GENOMIC DNA]</scope>
    <source>
        <strain evidence="2 3">S4J41</strain>
    </source>
</reference>
<proteinExistence type="predicted"/>
<accession>A0A4R5EJQ8</accession>
<keyword evidence="1" id="KW-0472">Membrane</keyword>
<sequence>MDGETSEILKAGVVARDDPFGMCREHHNTNQPNDGLADGVRRHRPIVTPYNESGIDARLAELERLSDERPVGWRIALVLFAMMLMVLSGTPLLKRLRLRMTDLAGE</sequence>
<comment type="caution">
    <text evidence="2">The sequence shown here is derived from an EMBL/GenBank/DDBJ whole genome shotgun (WGS) entry which is preliminary data.</text>
</comment>
<keyword evidence="1" id="KW-0812">Transmembrane</keyword>
<feature type="transmembrane region" description="Helical" evidence="1">
    <location>
        <begin position="71"/>
        <end position="93"/>
    </location>
</feature>
<name>A0A4R5EJQ8_9RHOB</name>
<dbReference type="AlphaFoldDB" id="A0A4R5EJQ8"/>
<dbReference type="Proteomes" id="UP000294662">
    <property type="component" value="Unassembled WGS sequence"/>
</dbReference>
<organism evidence="2 3">
    <name type="scientific">Antarcticimicrobium sediminis</name>
    <dbReference type="NCBI Taxonomy" id="2546227"/>
    <lineage>
        <taxon>Bacteria</taxon>
        <taxon>Pseudomonadati</taxon>
        <taxon>Pseudomonadota</taxon>
        <taxon>Alphaproteobacteria</taxon>
        <taxon>Rhodobacterales</taxon>
        <taxon>Paracoccaceae</taxon>
        <taxon>Antarcticimicrobium</taxon>
    </lineage>
</organism>